<evidence type="ECO:0000256" key="7">
    <source>
        <dbReference type="ARBA" id="ARBA00023196"/>
    </source>
</evidence>
<dbReference type="AlphaFoldDB" id="X1W1K8"/>
<evidence type="ECO:0000256" key="1">
    <source>
        <dbReference type="ARBA" id="ARBA00004170"/>
    </source>
</evidence>
<evidence type="ECO:0000256" key="2">
    <source>
        <dbReference type="ARBA" id="ARBA00007681"/>
    </source>
</evidence>
<sequence length="108" mass="12064">TYIVQTPDIDQKLDHREIKDITDTVAGDFVSGEVDEVSLLYSQYVTPAVCRQVVIPLLPIRALTEVEREGPAADFIYEPSPEAILEILFPKYLHTRVVASLAESFASE</sequence>
<gene>
    <name evidence="9" type="ORF">S12H4_61688</name>
</gene>
<dbReference type="EMBL" id="BARW01041048">
    <property type="protein sequence ID" value="GAJ22130.1"/>
    <property type="molecule type" value="Genomic_DNA"/>
</dbReference>
<protein>
    <submittedName>
        <fullName evidence="9">Uncharacterized protein</fullName>
    </submittedName>
</protein>
<dbReference type="GO" id="GO:0045259">
    <property type="term" value="C:proton-transporting ATP synthase complex"/>
    <property type="evidence" value="ECO:0007669"/>
    <property type="project" value="UniProtKB-KW"/>
</dbReference>
<keyword evidence="3" id="KW-0813">Transport</keyword>
<dbReference type="SUPFAM" id="SSF52943">
    <property type="entry name" value="ATP synthase (F1-ATPase), gamma subunit"/>
    <property type="match status" value="1"/>
</dbReference>
<comment type="subcellular location">
    <subcellularLocation>
        <location evidence="1">Membrane</location>
        <topology evidence="1">Peripheral membrane protein</topology>
    </subcellularLocation>
</comment>
<dbReference type="InterPro" id="IPR000131">
    <property type="entry name" value="ATP_synth_F1_gsu"/>
</dbReference>
<name>X1W1K8_9ZZZZ</name>
<comment type="similarity">
    <text evidence="2">Belongs to the ATPase gamma chain family.</text>
</comment>
<evidence type="ECO:0000256" key="8">
    <source>
        <dbReference type="ARBA" id="ARBA00023310"/>
    </source>
</evidence>
<keyword evidence="4" id="KW-0375">Hydrogen ion transport</keyword>
<dbReference type="GO" id="GO:0046933">
    <property type="term" value="F:proton-transporting ATP synthase activity, rotational mechanism"/>
    <property type="evidence" value="ECO:0007669"/>
    <property type="project" value="InterPro"/>
</dbReference>
<dbReference type="Pfam" id="PF00231">
    <property type="entry name" value="ATP-synt"/>
    <property type="match status" value="1"/>
</dbReference>
<evidence type="ECO:0000256" key="4">
    <source>
        <dbReference type="ARBA" id="ARBA00022781"/>
    </source>
</evidence>
<evidence type="ECO:0000256" key="3">
    <source>
        <dbReference type="ARBA" id="ARBA00022448"/>
    </source>
</evidence>
<keyword evidence="5" id="KW-0406">Ion transport</keyword>
<evidence type="ECO:0000313" key="9">
    <source>
        <dbReference type="EMBL" id="GAJ22130.1"/>
    </source>
</evidence>
<feature type="non-terminal residue" evidence="9">
    <location>
        <position position="1"/>
    </location>
</feature>
<evidence type="ECO:0000256" key="5">
    <source>
        <dbReference type="ARBA" id="ARBA00023065"/>
    </source>
</evidence>
<comment type="caution">
    <text evidence="9">The sequence shown here is derived from an EMBL/GenBank/DDBJ whole genome shotgun (WGS) entry which is preliminary data.</text>
</comment>
<feature type="non-terminal residue" evidence="9">
    <location>
        <position position="108"/>
    </location>
</feature>
<evidence type="ECO:0000256" key="6">
    <source>
        <dbReference type="ARBA" id="ARBA00023136"/>
    </source>
</evidence>
<organism evidence="9">
    <name type="scientific">marine sediment metagenome</name>
    <dbReference type="NCBI Taxonomy" id="412755"/>
    <lineage>
        <taxon>unclassified sequences</taxon>
        <taxon>metagenomes</taxon>
        <taxon>ecological metagenomes</taxon>
    </lineage>
</organism>
<keyword evidence="7" id="KW-0139">CF(1)</keyword>
<proteinExistence type="inferred from homology"/>
<accession>X1W1K8</accession>
<keyword evidence="8" id="KW-0066">ATP synthesis</keyword>
<dbReference type="InterPro" id="IPR035968">
    <property type="entry name" value="ATP_synth_F1_ATPase_gsu"/>
</dbReference>
<keyword evidence="6" id="KW-0472">Membrane</keyword>
<dbReference type="Gene3D" id="3.40.1380.10">
    <property type="match status" value="1"/>
</dbReference>
<reference evidence="9" key="1">
    <citation type="journal article" date="2014" name="Front. Microbiol.">
        <title>High frequency of phylogenetically diverse reductive dehalogenase-homologous genes in deep subseafloor sedimentary metagenomes.</title>
        <authorList>
            <person name="Kawai M."/>
            <person name="Futagami T."/>
            <person name="Toyoda A."/>
            <person name="Takaki Y."/>
            <person name="Nishi S."/>
            <person name="Hori S."/>
            <person name="Arai W."/>
            <person name="Tsubouchi T."/>
            <person name="Morono Y."/>
            <person name="Uchiyama I."/>
            <person name="Ito T."/>
            <person name="Fujiyama A."/>
            <person name="Inagaki F."/>
            <person name="Takami H."/>
        </authorList>
    </citation>
    <scope>NUCLEOTIDE SEQUENCE</scope>
    <source>
        <strain evidence="9">Expedition CK06-06</strain>
    </source>
</reference>